<organism evidence="2 3">
    <name type="scientific">Nocardia cyriacigeorgica</name>
    <dbReference type="NCBI Taxonomy" id="135487"/>
    <lineage>
        <taxon>Bacteria</taxon>
        <taxon>Bacillati</taxon>
        <taxon>Actinomycetota</taxon>
        <taxon>Actinomycetes</taxon>
        <taxon>Mycobacteriales</taxon>
        <taxon>Nocardiaceae</taxon>
        <taxon>Nocardia</taxon>
    </lineage>
</organism>
<sequence>MTTDSGSTVGVETGELGKLGNDFGSSAAVIKDQVKKVADNLVGPSVVGVHYSKEGTDIQTGLEAVNKWLEDWSEAGTLTGDAIGATIVKFSNVDAENAGNTTQAGS</sequence>
<protein>
    <submittedName>
        <fullName evidence="2">Uncharacterized protein</fullName>
    </submittedName>
</protein>
<proteinExistence type="predicted"/>
<evidence type="ECO:0000313" key="3">
    <source>
        <dbReference type="Proteomes" id="UP000471166"/>
    </source>
</evidence>
<gene>
    <name evidence="2" type="ORF">GV791_26630</name>
</gene>
<comment type="caution">
    <text evidence="2">The sequence shown here is derived from an EMBL/GenBank/DDBJ whole genome shotgun (WGS) entry which is preliminary data.</text>
</comment>
<dbReference type="Proteomes" id="UP000471166">
    <property type="component" value="Unassembled WGS sequence"/>
</dbReference>
<evidence type="ECO:0000256" key="1">
    <source>
        <dbReference type="SAM" id="MobiDB-lite"/>
    </source>
</evidence>
<name>A0A6P1CWR7_9NOCA</name>
<feature type="region of interest" description="Disordered" evidence="1">
    <location>
        <begin position="1"/>
        <end position="22"/>
    </location>
</feature>
<reference evidence="2 3" key="1">
    <citation type="submission" date="2020-01" db="EMBL/GenBank/DDBJ databases">
        <title>Genetics and antimicrobial susceptibilities of Nocardia species isolated from the soil; a comparison with species isolated from humans.</title>
        <authorList>
            <person name="Carrasco G."/>
            <person name="Monzon S."/>
            <person name="Sansegundo M."/>
            <person name="Garcia E."/>
            <person name="Garrido N."/>
            <person name="Medina M.J."/>
            <person name="Villalon P."/>
            <person name="Ramirez-Arocha A.C."/>
            <person name="Jimenez P."/>
            <person name="Cuesta I."/>
            <person name="Valdezate S."/>
        </authorList>
    </citation>
    <scope>NUCLEOTIDE SEQUENCE [LARGE SCALE GENOMIC DNA]</scope>
    <source>
        <strain evidence="2 3">CNM20110626</strain>
    </source>
</reference>
<accession>A0A6P1CWR7</accession>
<dbReference type="RefSeq" id="WP_163847540.1">
    <property type="nucleotide sequence ID" value="NZ_AP026979.1"/>
</dbReference>
<feature type="compositionally biased region" description="Polar residues" evidence="1">
    <location>
        <begin position="1"/>
        <end position="10"/>
    </location>
</feature>
<evidence type="ECO:0000313" key="2">
    <source>
        <dbReference type="EMBL" id="NEW36113.1"/>
    </source>
</evidence>
<dbReference type="EMBL" id="JAAGVB010000063">
    <property type="protein sequence ID" value="NEW36113.1"/>
    <property type="molecule type" value="Genomic_DNA"/>
</dbReference>
<dbReference type="AlphaFoldDB" id="A0A6P1CWR7"/>